<dbReference type="EMBL" id="FCOA02000038">
    <property type="protein sequence ID" value="SAK91490.1"/>
    <property type="molecule type" value="Genomic_DNA"/>
</dbReference>
<gene>
    <name evidence="2" type="ORF">AWB79_06704</name>
</gene>
<evidence type="ECO:0000313" key="2">
    <source>
        <dbReference type="EMBL" id="SAK91490.1"/>
    </source>
</evidence>
<dbReference type="RefSeq" id="WP_061171715.1">
    <property type="nucleotide sequence ID" value="NZ_FCOA02000038.1"/>
</dbReference>
<evidence type="ECO:0000313" key="3">
    <source>
        <dbReference type="Proteomes" id="UP000054851"/>
    </source>
</evidence>
<sequence length="86" mass="10000">MIVEDEVQKLRQADTDIEMANRRIERQKELILELKRDGHDVRLAVELLVTMQGTLGALVEHRRVLLENVERTIGARSNKEGRPDRK</sequence>
<accession>A0A158DAU9</accession>
<feature type="coiled-coil region" evidence="1">
    <location>
        <begin position="3"/>
        <end position="37"/>
    </location>
</feature>
<organism evidence="2 3">
    <name type="scientific">Caballeronia hypogeia</name>
    <dbReference type="NCBI Taxonomy" id="1777140"/>
    <lineage>
        <taxon>Bacteria</taxon>
        <taxon>Pseudomonadati</taxon>
        <taxon>Pseudomonadota</taxon>
        <taxon>Betaproteobacteria</taxon>
        <taxon>Burkholderiales</taxon>
        <taxon>Burkholderiaceae</taxon>
        <taxon>Caballeronia</taxon>
    </lineage>
</organism>
<comment type="caution">
    <text evidence="2">The sequence shown here is derived from an EMBL/GenBank/DDBJ whole genome shotgun (WGS) entry which is preliminary data.</text>
</comment>
<dbReference type="OrthoDB" id="9134019at2"/>
<evidence type="ECO:0000256" key="1">
    <source>
        <dbReference type="SAM" id="Coils"/>
    </source>
</evidence>
<dbReference type="Proteomes" id="UP000054851">
    <property type="component" value="Unassembled WGS sequence"/>
</dbReference>
<protein>
    <submittedName>
        <fullName evidence="2">Uncharacterized protein</fullName>
    </submittedName>
</protein>
<keyword evidence="3" id="KW-1185">Reference proteome</keyword>
<dbReference type="AlphaFoldDB" id="A0A158DAU9"/>
<keyword evidence="1" id="KW-0175">Coiled coil</keyword>
<name>A0A158DAU9_9BURK</name>
<reference evidence="2" key="1">
    <citation type="submission" date="2016-01" db="EMBL/GenBank/DDBJ databases">
        <authorList>
            <person name="Peeters C."/>
        </authorList>
    </citation>
    <scope>NUCLEOTIDE SEQUENCE</scope>
    <source>
        <strain evidence="2">LMG 29322</strain>
    </source>
</reference>
<proteinExistence type="predicted"/>